<keyword evidence="5" id="KW-1185">Reference proteome</keyword>
<dbReference type="SMART" id="SM00906">
    <property type="entry name" value="Fungal_trans"/>
    <property type="match status" value="1"/>
</dbReference>
<organism evidence="4 5">
    <name type="scientific">Penicillium canariense</name>
    <dbReference type="NCBI Taxonomy" id="189055"/>
    <lineage>
        <taxon>Eukaryota</taxon>
        <taxon>Fungi</taxon>
        <taxon>Dikarya</taxon>
        <taxon>Ascomycota</taxon>
        <taxon>Pezizomycotina</taxon>
        <taxon>Eurotiomycetes</taxon>
        <taxon>Eurotiomycetidae</taxon>
        <taxon>Eurotiales</taxon>
        <taxon>Aspergillaceae</taxon>
        <taxon>Penicillium</taxon>
    </lineage>
</organism>
<name>A0A9W9IKU1_9EURO</name>
<dbReference type="RefSeq" id="XP_056547734.1">
    <property type="nucleotide sequence ID" value="XM_056684128.1"/>
</dbReference>
<proteinExistence type="predicted"/>
<dbReference type="InterPro" id="IPR053230">
    <property type="entry name" value="Trans_reg_galc"/>
</dbReference>
<evidence type="ECO:0000256" key="2">
    <source>
        <dbReference type="SAM" id="MobiDB-lite"/>
    </source>
</evidence>
<dbReference type="GO" id="GO:0006351">
    <property type="term" value="P:DNA-templated transcription"/>
    <property type="evidence" value="ECO:0007669"/>
    <property type="project" value="InterPro"/>
</dbReference>
<dbReference type="GeneID" id="81423304"/>
<evidence type="ECO:0000313" key="4">
    <source>
        <dbReference type="EMBL" id="KAJ5176126.1"/>
    </source>
</evidence>
<protein>
    <recommendedName>
        <fullName evidence="3">Xylanolytic transcriptional activator regulatory domain-containing protein</fullName>
    </recommendedName>
</protein>
<feature type="region of interest" description="Disordered" evidence="2">
    <location>
        <begin position="170"/>
        <end position="193"/>
    </location>
</feature>
<dbReference type="AlphaFoldDB" id="A0A9W9IKU1"/>
<evidence type="ECO:0000256" key="1">
    <source>
        <dbReference type="ARBA" id="ARBA00023242"/>
    </source>
</evidence>
<dbReference type="PANTHER" id="PTHR47654:SF3">
    <property type="entry name" value="ZN(II)2CYS6 TRANSCRIPTION FACTOR (EUROFUNG)"/>
    <property type="match status" value="1"/>
</dbReference>
<dbReference type="EMBL" id="JAPQKN010000001">
    <property type="protein sequence ID" value="KAJ5176126.1"/>
    <property type="molecule type" value="Genomic_DNA"/>
</dbReference>
<dbReference type="GO" id="GO:0008270">
    <property type="term" value="F:zinc ion binding"/>
    <property type="evidence" value="ECO:0007669"/>
    <property type="project" value="InterPro"/>
</dbReference>
<dbReference type="GO" id="GO:0003677">
    <property type="term" value="F:DNA binding"/>
    <property type="evidence" value="ECO:0007669"/>
    <property type="project" value="InterPro"/>
</dbReference>
<dbReference type="OrthoDB" id="5296287at2759"/>
<sequence>MCVSTGDARENAKVGACNSSFGPSIDKTGPIIRKQDDLSRRLQDCQTLLKETETYVPSHIAGRIQRILLTLLGPPWVNPWLILECWALWQDSDSGYVSNDISNEWILPVEKPQEEMEDKPASSPSSVGSLSDLDKVKYDVNSTYKTRATGLIGKSSEIAWMERLQKESEQCSRSQPGHLGPGENDKDSTTSDHFGPYKVNYHIDDLDIGVSEPVQMYWVPPRPLADKLFETYLRVAHPYHPIINRPLFCDQYKRFFDSFALPGDKWMAILNMVFAIAATYAHTAGLEWHGDHQDHLLYLTRARMLSMSGDDVFRHPDLQQVQVEGLIAFYLLSTDQIHRAWRISALAIRSAVSLGINLKSSGRTITNISKEIRNRVWWSLVAIENKLGLMTGRPTCISRRMCSSPLPLPFDENGLQEKTATSLLNDPDLRDHCVDNIMASSYLRKSPSGKASTERVIPTVHEWLHRLPVSSGLYFLYSCDLTMLMQELLDRVYAVNAVYQPWGTLKTRIHEIQVGLDMWLSSLPNSLDFTRMEVGDQGSDEKIRLAFQYYSARIMLGRPCLCRHDKFNIQKHSKEEQEFTQAMAVSTIQSAIQMALLIPDEPNGGRLAEIQPWWCLLHYVMQTTTVIILELSFNSFHMPEEKGTLLQLAKKCVRWLDRTSKHSFASHRAWQFCGSALCRLAQQMDLDVSDLSWHPYPQGQQENMDTCDLSGVNQYDAAVNDHPLQEFIVEDPAEGFNKPLAMLPSGPVDGLEVGSLPSTAAGYGRGGEGPFAHDPISEDFVDFFFHELGNKDSRE</sequence>
<dbReference type="InterPro" id="IPR007219">
    <property type="entry name" value="XnlR_reg_dom"/>
</dbReference>
<keyword evidence="1" id="KW-0539">Nucleus</keyword>
<dbReference type="CDD" id="cd12148">
    <property type="entry name" value="fungal_TF_MHR"/>
    <property type="match status" value="1"/>
</dbReference>
<dbReference type="Proteomes" id="UP001149163">
    <property type="component" value="Unassembled WGS sequence"/>
</dbReference>
<dbReference type="PANTHER" id="PTHR47654">
    <property type="entry name" value="ZN(II)2CYS6 TRANSCRIPTION FACTOR (EUROFUNG)-RELATED"/>
    <property type="match status" value="1"/>
</dbReference>
<reference evidence="4" key="2">
    <citation type="journal article" date="2023" name="IMA Fungus">
        <title>Comparative genomic study of the Penicillium genus elucidates a diverse pangenome and 15 lateral gene transfer events.</title>
        <authorList>
            <person name="Petersen C."/>
            <person name="Sorensen T."/>
            <person name="Nielsen M.R."/>
            <person name="Sondergaard T.E."/>
            <person name="Sorensen J.L."/>
            <person name="Fitzpatrick D.A."/>
            <person name="Frisvad J.C."/>
            <person name="Nielsen K.L."/>
        </authorList>
    </citation>
    <scope>NUCLEOTIDE SEQUENCE</scope>
    <source>
        <strain evidence="4">IBT 26290</strain>
    </source>
</reference>
<evidence type="ECO:0000313" key="5">
    <source>
        <dbReference type="Proteomes" id="UP001149163"/>
    </source>
</evidence>
<reference evidence="4" key="1">
    <citation type="submission" date="2022-11" db="EMBL/GenBank/DDBJ databases">
        <authorList>
            <person name="Petersen C."/>
        </authorList>
    </citation>
    <scope>NUCLEOTIDE SEQUENCE</scope>
    <source>
        <strain evidence="4">IBT 26290</strain>
    </source>
</reference>
<gene>
    <name evidence="4" type="ORF">N7482_002003</name>
</gene>
<comment type="caution">
    <text evidence="4">The sequence shown here is derived from an EMBL/GenBank/DDBJ whole genome shotgun (WGS) entry which is preliminary data.</text>
</comment>
<evidence type="ECO:0000259" key="3">
    <source>
        <dbReference type="SMART" id="SM00906"/>
    </source>
</evidence>
<feature type="domain" description="Xylanolytic transcriptional activator regulatory" evidence="3">
    <location>
        <begin position="340"/>
        <end position="413"/>
    </location>
</feature>
<dbReference type="Pfam" id="PF04082">
    <property type="entry name" value="Fungal_trans"/>
    <property type="match status" value="1"/>
</dbReference>
<accession>A0A9W9IKU1</accession>